<evidence type="ECO:0000313" key="1">
    <source>
        <dbReference type="EMBL" id="CAB4848538.1"/>
    </source>
</evidence>
<proteinExistence type="predicted"/>
<name>A0A6J7BW06_9ZZZZ</name>
<reference evidence="1" key="1">
    <citation type="submission" date="2020-05" db="EMBL/GenBank/DDBJ databases">
        <authorList>
            <person name="Chiriac C."/>
            <person name="Salcher M."/>
            <person name="Ghai R."/>
            <person name="Kavagutti S V."/>
        </authorList>
    </citation>
    <scope>NUCLEOTIDE SEQUENCE</scope>
</reference>
<gene>
    <name evidence="1" type="ORF">UFOPK3268_00623</name>
</gene>
<organism evidence="1">
    <name type="scientific">freshwater metagenome</name>
    <dbReference type="NCBI Taxonomy" id="449393"/>
    <lineage>
        <taxon>unclassified sequences</taxon>
        <taxon>metagenomes</taxon>
        <taxon>ecological metagenomes</taxon>
    </lineage>
</organism>
<sequence>MGENNRVELSVRDFAQPGVDVAADGHNLQIRPDGQQLRSPTR</sequence>
<dbReference type="AlphaFoldDB" id="A0A6J7BW06"/>
<protein>
    <submittedName>
        <fullName evidence="1">Unannotated protein</fullName>
    </submittedName>
</protein>
<dbReference type="EMBL" id="CAFBIZ010000061">
    <property type="protein sequence ID" value="CAB4848538.1"/>
    <property type="molecule type" value="Genomic_DNA"/>
</dbReference>
<accession>A0A6J7BW06</accession>